<feature type="transmembrane region" description="Helical" evidence="1">
    <location>
        <begin position="136"/>
        <end position="154"/>
    </location>
</feature>
<organism evidence="2 3">
    <name type="scientific">Pseudidiomarina fusca</name>
    <dbReference type="NCBI Taxonomy" id="2965078"/>
    <lineage>
        <taxon>Bacteria</taxon>
        <taxon>Pseudomonadati</taxon>
        <taxon>Pseudomonadota</taxon>
        <taxon>Gammaproteobacteria</taxon>
        <taxon>Alteromonadales</taxon>
        <taxon>Idiomarinaceae</taxon>
        <taxon>Pseudidiomarina</taxon>
    </lineage>
</organism>
<keyword evidence="3" id="KW-1185">Reference proteome</keyword>
<evidence type="ECO:0000313" key="2">
    <source>
        <dbReference type="EMBL" id="MDT7526958.1"/>
    </source>
</evidence>
<keyword evidence="1" id="KW-0812">Transmembrane</keyword>
<sequence length="155" mass="17456">MRATEIQNEIEELTRDLENAIRSHGPEMVAAFMERKSAVIKAANLQWKFDTQQLVQPSRDELQQLDDYVCVSSFISAWYHLAGMKAKRDKAAHSCSTLIAGLGFEAEKVLAQYIAVERLWRSELKQAGLAPRNRKLIKVMLIFAAAAGVAYFAIK</sequence>
<accession>A0ABU3KZN3</accession>
<evidence type="ECO:0000256" key="1">
    <source>
        <dbReference type="SAM" id="Phobius"/>
    </source>
</evidence>
<evidence type="ECO:0000313" key="3">
    <source>
        <dbReference type="Proteomes" id="UP001305027"/>
    </source>
</evidence>
<keyword evidence="1" id="KW-0472">Membrane</keyword>
<dbReference type="Proteomes" id="UP001305027">
    <property type="component" value="Unassembled WGS sequence"/>
</dbReference>
<keyword evidence="1" id="KW-1133">Transmembrane helix</keyword>
<protein>
    <submittedName>
        <fullName evidence="2">Uncharacterized protein</fullName>
    </submittedName>
</protein>
<proteinExistence type="predicted"/>
<dbReference type="EMBL" id="JANFPJ010000059">
    <property type="protein sequence ID" value="MDT7526958.1"/>
    <property type="molecule type" value="Genomic_DNA"/>
</dbReference>
<dbReference type="RefSeq" id="WP_313933471.1">
    <property type="nucleotide sequence ID" value="NZ_JANFPJ010000059.1"/>
</dbReference>
<reference evidence="2 3" key="1">
    <citation type="submission" date="2022-07" db="EMBL/GenBank/DDBJ databases">
        <title>Pseudidiomarina sp. nov, a marine bacterium isolated from Pacific Ocean.</title>
        <authorList>
            <person name="Wang Y."/>
        </authorList>
    </citation>
    <scope>NUCLEOTIDE SEQUENCE [LARGE SCALE GENOMIC DNA]</scope>
    <source>
        <strain evidence="2 3">GXY010</strain>
    </source>
</reference>
<name>A0ABU3KZN3_9GAMM</name>
<gene>
    <name evidence="2" type="ORF">NOG12_12840</name>
</gene>
<comment type="caution">
    <text evidence="2">The sequence shown here is derived from an EMBL/GenBank/DDBJ whole genome shotgun (WGS) entry which is preliminary data.</text>
</comment>